<evidence type="ECO:0000313" key="2">
    <source>
        <dbReference type="EMBL" id="MDN2480971.1"/>
    </source>
</evidence>
<dbReference type="RefSeq" id="WP_289961118.1">
    <property type="nucleotide sequence ID" value="NZ_JAUEOZ010000001.1"/>
</dbReference>
<evidence type="ECO:0000313" key="3">
    <source>
        <dbReference type="Proteomes" id="UP001169719"/>
    </source>
</evidence>
<accession>A0ABT7XYW3</accession>
<dbReference type="InterPro" id="IPR019545">
    <property type="entry name" value="DM13_domain"/>
</dbReference>
<keyword evidence="3" id="KW-1185">Reference proteome</keyword>
<feature type="domain" description="DM13" evidence="1">
    <location>
        <begin position="6"/>
        <end position="118"/>
    </location>
</feature>
<proteinExistence type="predicted"/>
<comment type="caution">
    <text evidence="2">The sequence shown here is derived from an EMBL/GenBank/DDBJ whole genome shotgun (WGS) entry which is preliminary data.</text>
</comment>
<dbReference type="PROSITE" id="PS51549">
    <property type="entry name" value="DM13"/>
    <property type="match status" value="1"/>
</dbReference>
<reference evidence="2" key="1">
    <citation type="submission" date="2024-05" db="EMBL/GenBank/DDBJ databases">
        <title>Genome Sequences of Four Agar- Degrading Marine Bacteria.</title>
        <authorList>
            <person name="Phillips E.K."/>
            <person name="Shaffer J.C."/>
            <person name="Henson M.W."/>
            <person name="Temperton B."/>
            <person name="Thrash C.J."/>
            <person name="Martin M.O."/>
        </authorList>
    </citation>
    <scope>NUCLEOTIDE SEQUENCE</scope>
    <source>
        <strain evidence="2">EKP203</strain>
    </source>
</reference>
<name>A0ABT7XYW3_9VIBR</name>
<sequence length="121" mass="13284">MLIGNGNFIAGQGHELNGSFTLTKQTNGILMLTSDDFFFDGSPAPGWALSKGTPLDASNPDVQRTAITTDFQRLTDRIEPVSGQQSGLIPNSINIDEFDTLFLWCYQVPFILGYGVINRVR</sequence>
<protein>
    <recommendedName>
        <fullName evidence="1">DM13 domain-containing protein</fullName>
    </recommendedName>
</protein>
<evidence type="ECO:0000259" key="1">
    <source>
        <dbReference type="PROSITE" id="PS51549"/>
    </source>
</evidence>
<dbReference type="Proteomes" id="UP001169719">
    <property type="component" value="Unassembled WGS sequence"/>
</dbReference>
<organism evidence="2 3">
    <name type="scientific">Vibrio agarivorans</name>
    <dbReference type="NCBI Taxonomy" id="153622"/>
    <lineage>
        <taxon>Bacteria</taxon>
        <taxon>Pseudomonadati</taxon>
        <taxon>Pseudomonadota</taxon>
        <taxon>Gammaproteobacteria</taxon>
        <taxon>Vibrionales</taxon>
        <taxon>Vibrionaceae</taxon>
        <taxon>Vibrio</taxon>
    </lineage>
</organism>
<dbReference type="EMBL" id="JAUEOZ010000001">
    <property type="protein sequence ID" value="MDN2480971.1"/>
    <property type="molecule type" value="Genomic_DNA"/>
</dbReference>
<gene>
    <name evidence="2" type="ORF">QWJ08_06150</name>
</gene>